<dbReference type="RefSeq" id="WP_217963215.1">
    <property type="nucleotide sequence ID" value="NZ_JAHTBN010000002.1"/>
</dbReference>
<accession>A0ABV8P0U0</accession>
<dbReference type="Pfam" id="PF10778">
    <property type="entry name" value="DehI"/>
    <property type="match status" value="1"/>
</dbReference>
<protein>
    <submittedName>
        <fullName evidence="2">Halocarboxylic acid dehydrogenase DehI family protein</fullName>
    </submittedName>
</protein>
<evidence type="ECO:0000313" key="3">
    <source>
        <dbReference type="Proteomes" id="UP001595848"/>
    </source>
</evidence>
<reference evidence="3" key="1">
    <citation type="journal article" date="2019" name="Int. J. Syst. Evol. Microbiol.">
        <title>The Global Catalogue of Microorganisms (GCM) 10K type strain sequencing project: providing services to taxonomists for standard genome sequencing and annotation.</title>
        <authorList>
            <consortium name="The Broad Institute Genomics Platform"/>
            <consortium name="The Broad Institute Genome Sequencing Center for Infectious Disease"/>
            <person name="Wu L."/>
            <person name="Ma J."/>
        </authorList>
    </citation>
    <scope>NUCLEOTIDE SEQUENCE [LARGE SCALE GENOMIC DNA]</scope>
    <source>
        <strain evidence="3">LMG 24813</strain>
    </source>
</reference>
<evidence type="ECO:0000256" key="1">
    <source>
        <dbReference type="SAM" id="MobiDB-lite"/>
    </source>
</evidence>
<proteinExistence type="predicted"/>
<keyword evidence="3" id="KW-1185">Reference proteome</keyword>
<dbReference type="InterPro" id="IPR019714">
    <property type="entry name" value="2-haloacid_dehalogenase_DehI"/>
</dbReference>
<evidence type="ECO:0000313" key="2">
    <source>
        <dbReference type="EMBL" id="MFC4201427.1"/>
    </source>
</evidence>
<gene>
    <name evidence="2" type="ORF">ACFOY1_10725</name>
</gene>
<sequence>MANIPEIAEAQAEGRVATIYADIRETLGVPFVNLIYRHLATAPAVLDCVWDALRPHYVSGALAGQAAQLRREVEAMVQDWPVAQMGSSPGGARTAAAGLVGMYNGANSLNLVALQHLLGPRASRQAPQQGAHEPAPVTARSAADMGGQPSIPRLPEFWELHQREVDRIHRLNAYGEPGAPAMVASLYRHLAAWPGVLQEVELVLVPLDEQGLLGRARADTYSAAQRCAQARPLAMRPLVDAFHDQYETRLRRFAEVTISKMIPIGTVLSRAFGPQRDHPGG</sequence>
<name>A0ABV8P0U0_9BURK</name>
<feature type="region of interest" description="Disordered" evidence="1">
    <location>
        <begin position="122"/>
        <end position="146"/>
    </location>
</feature>
<dbReference type="Proteomes" id="UP001595848">
    <property type="component" value="Unassembled WGS sequence"/>
</dbReference>
<organism evidence="2 3">
    <name type="scientific">Candidimonas humi</name>
    <dbReference type="NCBI Taxonomy" id="683355"/>
    <lineage>
        <taxon>Bacteria</taxon>
        <taxon>Pseudomonadati</taxon>
        <taxon>Pseudomonadota</taxon>
        <taxon>Betaproteobacteria</taxon>
        <taxon>Burkholderiales</taxon>
        <taxon>Alcaligenaceae</taxon>
        <taxon>Candidimonas</taxon>
    </lineage>
</organism>
<dbReference type="EMBL" id="JBHSBV010000003">
    <property type="protein sequence ID" value="MFC4201427.1"/>
    <property type="molecule type" value="Genomic_DNA"/>
</dbReference>
<comment type="caution">
    <text evidence="2">The sequence shown here is derived from an EMBL/GenBank/DDBJ whole genome shotgun (WGS) entry which is preliminary data.</text>
</comment>